<dbReference type="GO" id="GO:0005509">
    <property type="term" value="F:calcium ion binding"/>
    <property type="evidence" value="ECO:0007669"/>
    <property type="project" value="InterPro"/>
</dbReference>
<sequence>MSKTISKTGWTFPGLAENALWSTAAAAIPNPIGTSGNDVMRGTSRPDSFDGRAGNDTIYGNGGVDVIVGGTGNDKIYLGKGLDTVYFNSRLNAKTNVDKIMDFKAADDTIGLARKIFKKIGSGPLQENAFHAGKSAHDADDRIIYDQATGSLYYDADGNGSAAKIKFAVLANKAAIAHADFFIA</sequence>
<keyword evidence="2" id="KW-0964">Secreted</keyword>
<dbReference type="InterPro" id="IPR011049">
    <property type="entry name" value="Serralysin-like_metalloprot_C"/>
</dbReference>
<dbReference type="InterPro" id="IPR050557">
    <property type="entry name" value="RTX_toxin/Mannuronan_C5-epim"/>
</dbReference>
<reference evidence="4" key="1">
    <citation type="submission" date="2016-07" db="EMBL/GenBank/DDBJ databases">
        <title>Microvirga ossetica sp. nov. a new species of rhizobia isolated from root nodules of the legume species Vicia alpestris Steven originated from North Ossetia region in the Caucasus.</title>
        <authorList>
            <person name="Safronova V.I."/>
            <person name="Kuznetsova I.G."/>
            <person name="Sazanova A.L."/>
            <person name="Belimov A."/>
            <person name="Andronov E."/>
            <person name="Osledkin Y.S."/>
            <person name="Onishchuk O.P."/>
            <person name="Kurchak O.N."/>
            <person name="Shaposhnikov A.I."/>
            <person name="Willems A."/>
            <person name="Tikhonovich I.A."/>
        </authorList>
    </citation>
    <scope>NUCLEOTIDE SEQUENCE [LARGE SCALE GENOMIC DNA]</scope>
    <source>
        <strain evidence="4">V5/3M</strain>
    </source>
</reference>
<dbReference type="Gene3D" id="2.150.10.10">
    <property type="entry name" value="Serralysin-like metalloprotease, C-terminal"/>
    <property type="match status" value="1"/>
</dbReference>
<gene>
    <name evidence="4" type="ORF">BB934_26770</name>
</gene>
<dbReference type="PANTHER" id="PTHR38340">
    <property type="entry name" value="S-LAYER PROTEIN"/>
    <property type="match status" value="1"/>
</dbReference>
<dbReference type="PROSITE" id="PS00330">
    <property type="entry name" value="HEMOLYSIN_CALCIUM"/>
    <property type="match status" value="1"/>
</dbReference>
<accession>A0A1B2ENI6</accession>
<dbReference type="EMBL" id="CP016616">
    <property type="protein sequence ID" value="ANY81382.1"/>
    <property type="molecule type" value="Genomic_DNA"/>
</dbReference>
<dbReference type="PRINTS" id="PR00313">
    <property type="entry name" value="CABNDNGRPT"/>
</dbReference>
<organism evidence="4">
    <name type="scientific">Microvirga ossetica</name>
    <dbReference type="NCBI Taxonomy" id="1882682"/>
    <lineage>
        <taxon>Bacteria</taxon>
        <taxon>Pseudomonadati</taxon>
        <taxon>Pseudomonadota</taxon>
        <taxon>Alphaproteobacteria</taxon>
        <taxon>Hyphomicrobiales</taxon>
        <taxon>Methylobacteriaceae</taxon>
        <taxon>Microvirga</taxon>
    </lineage>
</organism>
<dbReference type="RefSeq" id="WP_099512440.1">
    <property type="nucleotide sequence ID" value="NZ_CP016616.1"/>
</dbReference>
<dbReference type="AlphaFoldDB" id="A0A1B2ENI6"/>
<feature type="region of interest" description="Disordered" evidence="3">
    <location>
        <begin position="32"/>
        <end position="54"/>
    </location>
</feature>
<proteinExistence type="predicted"/>
<dbReference type="KEGG" id="moc:BB934_26770"/>
<dbReference type="PANTHER" id="PTHR38340:SF1">
    <property type="entry name" value="S-LAYER PROTEIN"/>
    <property type="match status" value="1"/>
</dbReference>
<evidence type="ECO:0000313" key="4">
    <source>
        <dbReference type="EMBL" id="ANY81382.1"/>
    </source>
</evidence>
<evidence type="ECO:0000256" key="1">
    <source>
        <dbReference type="ARBA" id="ARBA00004613"/>
    </source>
</evidence>
<dbReference type="GO" id="GO:0005615">
    <property type="term" value="C:extracellular space"/>
    <property type="evidence" value="ECO:0007669"/>
    <property type="project" value="InterPro"/>
</dbReference>
<comment type="subcellular location">
    <subcellularLocation>
        <location evidence="1">Secreted</location>
    </subcellularLocation>
</comment>
<dbReference type="InterPro" id="IPR001343">
    <property type="entry name" value="Hemolysn_Ca-bd"/>
</dbReference>
<dbReference type="OrthoDB" id="5380561at2"/>
<name>A0A1B2ENI6_9HYPH</name>
<dbReference type="Pfam" id="PF00353">
    <property type="entry name" value="HemolysinCabind"/>
    <property type="match status" value="1"/>
</dbReference>
<dbReference type="InterPro" id="IPR018511">
    <property type="entry name" value="Hemolysin-typ_Ca-bd_CS"/>
</dbReference>
<dbReference type="SUPFAM" id="SSF51120">
    <property type="entry name" value="beta-Roll"/>
    <property type="match status" value="1"/>
</dbReference>
<evidence type="ECO:0000256" key="3">
    <source>
        <dbReference type="SAM" id="MobiDB-lite"/>
    </source>
</evidence>
<protein>
    <submittedName>
        <fullName evidence="4">Uncharacterized protein</fullName>
    </submittedName>
</protein>
<evidence type="ECO:0000256" key="2">
    <source>
        <dbReference type="ARBA" id="ARBA00022525"/>
    </source>
</evidence>